<dbReference type="InterPro" id="IPR009006">
    <property type="entry name" value="Ala_racemase/Decarboxylase_C"/>
</dbReference>
<dbReference type="EMBL" id="JAAITX010000002">
    <property type="protein sequence ID" value="NVH57756.1"/>
    <property type="molecule type" value="Genomic_DNA"/>
</dbReference>
<evidence type="ECO:0000313" key="5">
    <source>
        <dbReference type="EMBL" id="NVH57756.1"/>
    </source>
</evidence>
<dbReference type="GO" id="GO:0009089">
    <property type="term" value="P:lysine biosynthetic process via diaminopimelate"/>
    <property type="evidence" value="ECO:0007669"/>
    <property type="project" value="TreeGrafter"/>
</dbReference>
<evidence type="ECO:0000256" key="1">
    <source>
        <dbReference type="ARBA" id="ARBA00001933"/>
    </source>
</evidence>
<dbReference type="PANTHER" id="PTHR43727:SF2">
    <property type="entry name" value="GROUP IV DECARBOXYLASE"/>
    <property type="match status" value="1"/>
</dbReference>
<dbReference type="SUPFAM" id="SSF51419">
    <property type="entry name" value="PLP-binding barrel"/>
    <property type="match status" value="1"/>
</dbReference>
<proteinExistence type="predicted"/>
<evidence type="ECO:0000313" key="4">
    <source>
        <dbReference type="EMBL" id="NSK14157.1"/>
    </source>
</evidence>
<feature type="domain" description="Orn/DAP/Arg decarboxylase 2 N-terminal" evidence="3">
    <location>
        <begin position="30"/>
        <end position="263"/>
    </location>
</feature>
<keyword evidence="2" id="KW-0663">Pyridoxal phosphate</keyword>
<dbReference type="InterPro" id="IPR022644">
    <property type="entry name" value="De-COase2_N"/>
</dbReference>
<evidence type="ECO:0000259" key="3">
    <source>
        <dbReference type="Pfam" id="PF02784"/>
    </source>
</evidence>
<comment type="cofactor">
    <cofactor evidence="1">
        <name>pyridoxal 5'-phosphate</name>
        <dbReference type="ChEBI" id="CHEBI:597326"/>
    </cofactor>
</comment>
<dbReference type="Proteomes" id="UP000701680">
    <property type="component" value="Unassembled WGS sequence"/>
</dbReference>
<evidence type="ECO:0000313" key="7">
    <source>
        <dbReference type="Proteomes" id="UP000701680"/>
    </source>
</evidence>
<dbReference type="SUPFAM" id="SSF50621">
    <property type="entry name" value="Alanine racemase C-terminal domain-like"/>
    <property type="match status" value="1"/>
</dbReference>
<dbReference type="RefSeq" id="WP_173814440.1">
    <property type="nucleotide sequence ID" value="NZ_JAAITX010000002.1"/>
</dbReference>
<sequence length="399" mass="46373">MNEGKEERSTDWLEGWKDSIATPAYVFDLDELKDRLQMIRRCLGNRIRLCYAMKANPFLVAPLQNFVDKYEVCSPGEFRICERHQIPMEQIVLSGVYKEDREICHAVETYGGKGTFTIESKQQLEILESCAADAGKNIRALLRVSSGNQFGMDEESIAKVLEHRWEYPHVNISGFQYYSGTQKKKLKKMEQELEYLDQMMEEMETRYGYRAEELEYGPGFYVPYFQSDEEVDDEALLDALSRMLDGLRFQGTVTLEVGRYLAAYCGYYLTRIVDQKINKGQRYGIVDGGIHHLSYFGQMMAMKIPHFVHLSQKEKEEKERWNICGSLCTVNDVLVKNLPLSNAAIGDLLVFERVGAYSVTEGIYLFLSRDLPRIFFYSRECGMQLVRDRKRTDEWNQEE</sequence>
<reference evidence="6 7" key="1">
    <citation type="journal article" date="2020" name="Cell Host Microbe">
        <title>Functional and Genomic Variation between Human-Derived Isolates of Lachnospiraceae Reveals Inter- and Intra-Species Diversity.</title>
        <authorList>
            <person name="Sorbara M.T."/>
            <person name="Littmann E.R."/>
            <person name="Fontana E."/>
            <person name="Moody T.U."/>
            <person name="Kohout C.E."/>
            <person name="Gjonbalaj M."/>
            <person name="Eaton V."/>
            <person name="Seok R."/>
            <person name="Leiner I.M."/>
            <person name="Pamer E.G."/>
        </authorList>
    </citation>
    <scope>NUCLEOTIDE SEQUENCE [LARGE SCALE GENOMIC DNA]</scope>
    <source>
        <strain evidence="5 6">MSK.17.11</strain>
        <strain evidence="4 7">MSK.17.38</strain>
    </source>
</reference>
<reference evidence="5" key="2">
    <citation type="submission" date="2020-02" db="EMBL/GenBank/DDBJ databases">
        <authorList>
            <person name="Littmann E."/>
            <person name="Sorbara M."/>
        </authorList>
    </citation>
    <scope>NUCLEOTIDE SEQUENCE</scope>
    <source>
        <strain evidence="5">MSK.17.11</strain>
        <strain evidence="4">MSK.17.38</strain>
    </source>
</reference>
<dbReference type="Gene3D" id="2.40.37.10">
    <property type="entry name" value="Lyase, Ornithine Decarboxylase, Chain A, domain 1"/>
    <property type="match status" value="1"/>
</dbReference>
<dbReference type="EMBL" id="JAAIUO010000002">
    <property type="protein sequence ID" value="NSK14157.1"/>
    <property type="molecule type" value="Genomic_DNA"/>
</dbReference>
<evidence type="ECO:0000256" key="2">
    <source>
        <dbReference type="ARBA" id="ARBA00022898"/>
    </source>
</evidence>
<dbReference type="Gene3D" id="3.20.20.10">
    <property type="entry name" value="Alanine racemase"/>
    <property type="match status" value="1"/>
</dbReference>
<dbReference type="GO" id="GO:0008836">
    <property type="term" value="F:diaminopimelate decarboxylase activity"/>
    <property type="evidence" value="ECO:0007669"/>
    <property type="project" value="TreeGrafter"/>
</dbReference>
<dbReference type="InterPro" id="IPR029066">
    <property type="entry name" value="PLP-binding_barrel"/>
</dbReference>
<evidence type="ECO:0000313" key="6">
    <source>
        <dbReference type="Proteomes" id="UP000528555"/>
    </source>
</evidence>
<organism evidence="5 6">
    <name type="scientific">Dorea phocaeensis</name>
    <dbReference type="NCBI Taxonomy" id="2040291"/>
    <lineage>
        <taxon>Bacteria</taxon>
        <taxon>Bacillati</taxon>
        <taxon>Bacillota</taxon>
        <taxon>Clostridia</taxon>
        <taxon>Lachnospirales</taxon>
        <taxon>Lachnospiraceae</taxon>
        <taxon>Dorea</taxon>
    </lineage>
</organism>
<gene>
    <name evidence="5" type="ORF">G5A66_03620</name>
    <name evidence="4" type="ORF">G5A75_04580</name>
</gene>
<protein>
    <submittedName>
        <fullName evidence="5">Diaminopimelate decarboxylase</fullName>
    </submittedName>
</protein>
<dbReference type="PANTHER" id="PTHR43727">
    <property type="entry name" value="DIAMINOPIMELATE DECARBOXYLASE"/>
    <property type="match status" value="1"/>
</dbReference>
<dbReference type="AlphaFoldDB" id="A0A850HH92"/>
<name>A0A850HH92_9FIRM</name>
<keyword evidence="6" id="KW-1185">Reference proteome</keyword>
<dbReference type="Pfam" id="PF02784">
    <property type="entry name" value="Orn_Arg_deC_N"/>
    <property type="match status" value="1"/>
</dbReference>
<accession>A0A850HH92</accession>
<comment type="caution">
    <text evidence="5">The sequence shown here is derived from an EMBL/GenBank/DDBJ whole genome shotgun (WGS) entry which is preliminary data.</text>
</comment>
<dbReference type="Proteomes" id="UP000528555">
    <property type="component" value="Unassembled WGS sequence"/>
</dbReference>